<organism evidence="10 11">
    <name type="scientific">Coprobacillus cateniformis</name>
    <dbReference type="NCBI Taxonomy" id="100884"/>
    <lineage>
        <taxon>Bacteria</taxon>
        <taxon>Bacillati</taxon>
        <taxon>Bacillota</taxon>
        <taxon>Erysipelotrichia</taxon>
        <taxon>Erysipelotrichales</taxon>
        <taxon>Coprobacillaceae</taxon>
        <taxon>Coprobacillus</taxon>
    </lineage>
</organism>
<feature type="domain" description="PHP" evidence="9">
    <location>
        <begin position="21"/>
        <end position="198"/>
    </location>
</feature>
<evidence type="ECO:0000256" key="1">
    <source>
        <dbReference type="ARBA" id="ARBA00004970"/>
    </source>
</evidence>
<dbReference type="AlphaFoldDB" id="E7G668"/>
<keyword evidence="6 8" id="KW-0368">Histidine biosynthesis</keyword>
<dbReference type="SUPFAM" id="SSF89550">
    <property type="entry name" value="PHP domain-like"/>
    <property type="match status" value="1"/>
</dbReference>
<dbReference type="GO" id="GO:0000105">
    <property type="term" value="P:L-histidine biosynthetic process"/>
    <property type="evidence" value="ECO:0007669"/>
    <property type="project" value="UniProtKB-UniRule"/>
</dbReference>
<evidence type="ECO:0000256" key="3">
    <source>
        <dbReference type="ARBA" id="ARBA00013085"/>
    </source>
</evidence>
<dbReference type="PANTHER" id="PTHR21039:SF0">
    <property type="entry name" value="HISTIDINOL-PHOSPHATASE"/>
    <property type="match status" value="1"/>
</dbReference>
<dbReference type="Pfam" id="PF02811">
    <property type="entry name" value="PHP"/>
    <property type="match status" value="1"/>
</dbReference>
<evidence type="ECO:0000256" key="8">
    <source>
        <dbReference type="RuleBase" id="RU366003"/>
    </source>
</evidence>
<dbReference type="GO" id="GO:0004401">
    <property type="term" value="F:histidinol-phosphatase activity"/>
    <property type="evidence" value="ECO:0007669"/>
    <property type="project" value="UniProtKB-UniRule"/>
</dbReference>
<keyword evidence="4 8" id="KW-0028">Amino-acid biosynthesis</keyword>
<dbReference type="HOGENOM" id="CLU_054611_1_0_9"/>
<comment type="catalytic activity">
    <reaction evidence="7 8">
        <text>L-histidinol phosphate + H2O = L-histidinol + phosphate</text>
        <dbReference type="Rhea" id="RHEA:14465"/>
        <dbReference type="ChEBI" id="CHEBI:15377"/>
        <dbReference type="ChEBI" id="CHEBI:43474"/>
        <dbReference type="ChEBI" id="CHEBI:57699"/>
        <dbReference type="ChEBI" id="CHEBI:57980"/>
        <dbReference type="EC" id="3.1.3.15"/>
    </reaction>
</comment>
<dbReference type="InterPro" id="IPR004013">
    <property type="entry name" value="PHP_dom"/>
</dbReference>
<gene>
    <name evidence="10" type="ORF">HMPREF9488_00256</name>
</gene>
<dbReference type="PANTHER" id="PTHR21039">
    <property type="entry name" value="HISTIDINOL PHOSPHATASE-RELATED"/>
    <property type="match status" value="1"/>
</dbReference>
<keyword evidence="5 8" id="KW-0378">Hydrolase</keyword>
<reference evidence="10 11" key="1">
    <citation type="submission" date="2010-12" db="EMBL/GenBank/DDBJ databases">
        <title>The Genome Sequence of Coprobacillus sp. strain 29_1.</title>
        <authorList>
            <consortium name="The Broad Institute Genome Sequencing Platform"/>
            <person name="Earl A."/>
            <person name="Ward D."/>
            <person name="Feldgarden M."/>
            <person name="Gevers D."/>
            <person name="Daigneault M."/>
            <person name="Sibley C.D."/>
            <person name="White A."/>
            <person name="Strauss J."/>
            <person name="Allen-Vercoe E."/>
            <person name="Young S.K."/>
            <person name="Zeng Q."/>
            <person name="Gargeya S."/>
            <person name="Fitzgerald M."/>
            <person name="Haas B."/>
            <person name="Abouelleil A."/>
            <person name="Alvarado L."/>
            <person name="Arachchi H.M."/>
            <person name="Berlin A."/>
            <person name="Brown A."/>
            <person name="Chapman S.B."/>
            <person name="Chen Z."/>
            <person name="Dunbar C."/>
            <person name="Freedman E."/>
            <person name="Gearin G."/>
            <person name="Gellesch M."/>
            <person name="Goldberg J."/>
            <person name="Griggs A."/>
            <person name="Gujja S."/>
            <person name="Heilman E."/>
            <person name="Heiman D."/>
            <person name="Howarth C."/>
            <person name="Larson L."/>
            <person name="Lui A."/>
            <person name="MacDonald P.J.P."/>
            <person name="Mehta T."/>
            <person name="Montmayeur A."/>
            <person name="Murphy C."/>
            <person name="Neiman D."/>
            <person name="Pearson M."/>
            <person name="Priest M."/>
            <person name="Roberts A."/>
            <person name="Saif S."/>
            <person name="Shea T."/>
            <person name="Shenoy N."/>
            <person name="Sisk P."/>
            <person name="Stolte C."/>
            <person name="Sykes S."/>
            <person name="White J."/>
            <person name="Yandava C."/>
            <person name="Nusbaum C."/>
            <person name="Birren B."/>
        </authorList>
    </citation>
    <scope>NUCLEOTIDE SEQUENCE [LARGE SCALE GENOMIC DNA]</scope>
    <source>
        <strain evidence="10 11">29_1</strain>
    </source>
</reference>
<dbReference type="EMBL" id="ADKX01000001">
    <property type="protein sequence ID" value="EFW06719.1"/>
    <property type="molecule type" value="Genomic_DNA"/>
</dbReference>
<evidence type="ECO:0000256" key="7">
    <source>
        <dbReference type="ARBA" id="ARBA00049158"/>
    </source>
</evidence>
<sequence>MLKIKLRVMKRGELVKQKFNLHTHTTRCGHAEGLDIQYVESAIDAGFKMLGFSDHIPFAGVKMPGDRMSYEQKKEYVLSLKELQKKYHEQIDIKIGYEIEYFEEYDEYYLELRKECDYFILGQHLKYMGYEYDCYCSDDDVLSYVQQVENAVKKGFITYIAHPDYFMLGRRQFSEVCREAAHRIARISLDYDVPLEINLNGFRYGKKCYQFDNKDNKYEERYAYPFREFWEIVSTYGCQVLYGYDAHSPIAFLEKDREYKAHEIIDGLELRFVENIILR</sequence>
<proteinExistence type="inferred from homology"/>
<comment type="similarity">
    <text evidence="2 8">Belongs to the PHP hydrolase family. HisK subfamily.</text>
</comment>
<evidence type="ECO:0000256" key="4">
    <source>
        <dbReference type="ARBA" id="ARBA00022605"/>
    </source>
</evidence>
<dbReference type="InterPro" id="IPR016195">
    <property type="entry name" value="Pol/histidinol_Pase-like"/>
</dbReference>
<dbReference type="Gene3D" id="3.20.20.140">
    <property type="entry name" value="Metal-dependent hydrolases"/>
    <property type="match status" value="1"/>
</dbReference>
<evidence type="ECO:0000256" key="6">
    <source>
        <dbReference type="ARBA" id="ARBA00023102"/>
    </source>
</evidence>
<comment type="pathway">
    <text evidence="1 8">Amino-acid biosynthesis; L-histidine biosynthesis; L-histidine from 5-phospho-alpha-D-ribose 1-diphosphate: step 8/9.</text>
</comment>
<name>E7G668_9FIRM</name>
<evidence type="ECO:0000256" key="5">
    <source>
        <dbReference type="ARBA" id="ARBA00022801"/>
    </source>
</evidence>
<dbReference type="InterPro" id="IPR010140">
    <property type="entry name" value="Histidinol_P_phosphatase_HisJ"/>
</dbReference>
<protein>
    <recommendedName>
        <fullName evidence="3 8">Histidinol-phosphatase</fullName>
        <shortName evidence="8">HolPase</shortName>
        <ecNumber evidence="3 8">3.1.3.15</ecNumber>
    </recommendedName>
</protein>
<dbReference type="GO" id="GO:0005737">
    <property type="term" value="C:cytoplasm"/>
    <property type="evidence" value="ECO:0007669"/>
    <property type="project" value="TreeGrafter"/>
</dbReference>
<keyword evidence="11" id="KW-1185">Reference proteome</keyword>
<dbReference type="Proteomes" id="UP000003157">
    <property type="component" value="Unassembled WGS sequence"/>
</dbReference>
<dbReference type="STRING" id="100884.GCA_000269565_01444"/>
<evidence type="ECO:0000256" key="2">
    <source>
        <dbReference type="ARBA" id="ARBA00009152"/>
    </source>
</evidence>
<evidence type="ECO:0000259" key="9">
    <source>
        <dbReference type="Pfam" id="PF02811"/>
    </source>
</evidence>
<dbReference type="eggNOG" id="COG1387">
    <property type="taxonomic scope" value="Bacteria"/>
</dbReference>
<comment type="caution">
    <text evidence="10">The sequence shown here is derived from an EMBL/GenBank/DDBJ whole genome shotgun (WGS) entry which is preliminary data.</text>
</comment>
<dbReference type="UniPathway" id="UPA00031">
    <property type="reaction ID" value="UER00013"/>
</dbReference>
<accession>E7G668</accession>
<evidence type="ECO:0000313" key="11">
    <source>
        <dbReference type="Proteomes" id="UP000003157"/>
    </source>
</evidence>
<evidence type="ECO:0000313" key="10">
    <source>
        <dbReference type="EMBL" id="EFW06719.1"/>
    </source>
</evidence>
<dbReference type="EC" id="3.1.3.15" evidence="3 8"/>